<proteinExistence type="inferred from homology"/>
<dbReference type="GO" id="GO:0016757">
    <property type="term" value="F:glycosyltransferase activity"/>
    <property type="evidence" value="ECO:0007669"/>
    <property type="project" value="UniProtKB-KW"/>
</dbReference>
<evidence type="ECO:0000256" key="3">
    <source>
        <dbReference type="ARBA" id="ARBA00022679"/>
    </source>
</evidence>
<dbReference type="Gene3D" id="3.90.550.10">
    <property type="entry name" value="Spore Coat Polysaccharide Biosynthesis Protein SpsA, Chain A"/>
    <property type="match status" value="1"/>
</dbReference>
<comment type="similarity">
    <text evidence="1">Belongs to the glycosyltransferase 2 family.</text>
</comment>
<dbReference type="PANTHER" id="PTHR43179:SF12">
    <property type="entry name" value="GALACTOFURANOSYLTRANSFERASE GLFT2"/>
    <property type="match status" value="1"/>
</dbReference>
<evidence type="ECO:0000313" key="5">
    <source>
        <dbReference type="EMBL" id="MBS3062740.1"/>
    </source>
</evidence>
<dbReference type="SUPFAM" id="SSF53448">
    <property type="entry name" value="Nucleotide-diphospho-sugar transferases"/>
    <property type="match status" value="1"/>
</dbReference>
<dbReference type="InterPro" id="IPR001173">
    <property type="entry name" value="Glyco_trans_2-like"/>
</dbReference>
<evidence type="ECO:0000256" key="1">
    <source>
        <dbReference type="ARBA" id="ARBA00006739"/>
    </source>
</evidence>
<evidence type="ECO:0000259" key="4">
    <source>
        <dbReference type="Pfam" id="PF00535"/>
    </source>
</evidence>
<dbReference type="Pfam" id="PF00535">
    <property type="entry name" value="Glycos_transf_2"/>
    <property type="match status" value="1"/>
</dbReference>
<dbReference type="EMBL" id="JAGVWE010000002">
    <property type="protein sequence ID" value="MBS3062740.1"/>
    <property type="molecule type" value="Genomic_DNA"/>
</dbReference>
<reference evidence="5" key="2">
    <citation type="submission" date="2021-05" db="EMBL/GenBank/DDBJ databases">
        <title>Protein family content uncovers lineage relationships and bacterial pathway maintenance mechanisms in DPANN archaea.</title>
        <authorList>
            <person name="Castelle C.J."/>
            <person name="Meheust R."/>
            <person name="Jaffe A.L."/>
            <person name="Seitz K."/>
            <person name="Gong X."/>
            <person name="Baker B.J."/>
            <person name="Banfield J.F."/>
        </authorList>
    </citation>
    <scope>NUCLEOTIDE SEQUENCE</scope>
    <source>
        <strain evidence="5">RIFCSPLOWO2_01_FULL_58_19</strain>
    </source>
</reference>
<name>A0A8T4LDK6_9ARCH</name>
<protein>
    <submittedName>
        <fullName evidence="5">Glycosyltransferase family 2 protein</fullName>
    </submittedName>
</protein>
<dbReference type="CDD" id="cd04186">
    <property type="entry name" value="GT_2_like_c"/>
    <property type="match status" value="1"/>
</dbReference>
<dbReference type="InterPro" id="IPR029044">
    <property type="entry name" value="Nucleotide-diphossugar_trans"/>
</dbReference>
<comment type="caution">
    <text evidence="5">The sequence shown here is derived from an EMBL/GenBank/DDBJ whole genome shotgun (WGS) entry which is preliminary data.</text>
</comment>
<accession>A0A8T4LDK6</accession>
<evidence type="ECO:0000313" key="6">
    <source>
        <dbReference type="Proteomes" id="UP000678237"/>
    </source>
</evidence>
<keyword evidence="2" id="KW-0328">Glycosyltransferase</keyword>
<feature type="domain" description="Glycosyltransferase 2-like" evidence="4">
    <location>
        <begin position="7"/>
        <end position="166"/>
    </location>
</feature>
<sequence>MPKPLASVVVVTFNRLALLQGCLAALRRQTCPDFEIIVVNGASVDGTKDFLAKQSEIQVINQLENRGLSESRNAGIQAAKGEIVVFVDDDCVMDEGWLGKLLAPYADPGVAGVGGKVIGLPSRRVFFDHGGVDCFGIVQTLHAKSSAGFHPYLAGCNMSFRRSVLDVVGFFDEAFFLGYDETDLCIRIQHAGYRLVFNDDAAICHHIHVEGKHDSHRFYWKARSRRLLMFKNFWDEIGWRRLLIFEVVNLWRNLYRFLAGCLGVRGRKPVSWAELWATLRGAWSGYGAGLRLLLVP</sequence>
<evidence type="ECO:0000256" key="2">
    <source>
        <dbReference type="ARBA" id="ARBA00022676"/>
    </source>
</evidence>
<dbReference type="PANTHER" id="PTHR43179">
    <property type="entry name" value="RHAMNOSYLTRANSFERASE WBBL"/>
    <property type="match status" value="1"/>
</dbReference>
<keyword evidence="3" id="KW-0808">Transferase</keyword>
<organism evidence="5 6">
    <name type="scientific">Candidatus Iainarchaeum sp</name>
    <dbReference type="NCBI Taxonomy" id="3101447"/>
    <lineage>
        <taxon>Archaea</taxon>
        <taxon>Candidatus Iainarchaeota</taxon>
        <taxon>Candidatus Iainarchaeia</taxon>
        <taxon>Candidatus Iainarchaeales</taxon>
        <taxon>Candidatus Iainarchaeaceae</taxon>
        <taxon>Candidatus Iainarchaeum</taxon>
    </lineage>
</organism>
<reference evidence="5" key="1">
    <citation type="submission" date="2021-03" db="EMBL/GenBank/DDBJ databases">
        <authorList>
            <person name="Jaffe A."/>
        </authorList>
    </citation>
    <scope>NUCLEOTIDE SEQUENCE</scope>
    <source>
        <strain evidence="5">RIFCSPLOWO2_01_FULL_58_19</strain>
    </source>
</reference>
<dbReference type="Proteomes" id="UP000678237">
    <property type="component" value="Unassembled WGS sequence"/>
</dbReference>
<dbReference type="AlphaFoldDB" id="A0A8T4LDK6"/>
<gene>
    <name evidence="5" type="ORF">J4203_02620</name>
</gene>